<dbReference type="CDD" id="cd01189">
    <property type="entry name" value="INT_ICEBs1_C_like"/>
    <property type="match status" value="1"/>
</dbReference>
<dbReference type="Proteomes" id="UP000655443">
    <property type="component" value="Unassembled WGS sequence"/>
</dbReference>
<dbReference type="Gene3D" id="1.10.150.130">
    <property type="match status" value="1"/>
</dbReference>
<dbReference type="SUPFAM" id="SSF56349">
    <property type="entry name" value="DNA breaking-rejoining enzymes"/>
    <property type="match status" value="2"/>
</dbReference>
<dbReference type="Pfam" id="PF14659">
    <property type="entry name" value="Phage_int_SAM_3"/>
    <property type="match status" value="1"/>
</dbReference>
<keyword evidence="2" id="KW-0229">DNA integration</keyword>
<keyword evidence="8" id="KW-1185">Reference proteome</keyword>
<evidence type="ECO:0000256" key="5">
    <source>
        <dbReference type="SAM" id="MobiDB-lite"/>
    </source>
</evidence>
<dbReference type="PANTHER" id="PTHR30349:SF64">
    <property type="entry name" value="PROPHAGE INTEGRASE INTD-RELATED"/>
    <property type="match status" value="1"/>
</dbReference>
<proteinExistence type="inferred from homology"/>
<dbReference type="EMBL" id="BMVG01000080">
    <property type="protein sequence ID" value="GGW23373.1"/>
    <property type="molecule type" value="Genomic_DNA"/>
</dbReference>
<accession>A0A918MGJ2</accession>
<dbReference type="RefSeq" id="WP_189959876.1">
    <property type="nucleotide sequence ID" value="NZ_BMVG01000080.1"/>
</dbReference>
<organism evidence="7 8">
    <name type="scientific">Streptomyces alanosinicus</name>
    <dbReference type="NCBI Taxonomy" id="68171"/>
    <lineage>
        <taxon>Bacteria</taxon>
        <taxon>Bacillati</taxon>
        <taxon>Actinomycetota</taxon>
        <taxon>Actinomycetes</taxon>
        <taxon>Kitasatosporales</taxon>
        <taxon>Streptomycetaceae</taxon>
        <taxon>Streptomyces</taxon>
    </lineage>
</organism>
<dbReference type="Gene3D" id="1.10.443.10">
    <property type="entry name" value="Intergrase catalytic core"/>
    <property type="match status" value="1"/>
</dbReference>
<evidence type="ECO:0000313" key="8">
    <source>
        <dbReference type="Proteomes" id="UP000655443"/>
    </source>
</evidence>
<feature type="compositionally biased region" description="Basic and acidic residues" evidence="5">
    <location>
        <begin position="493"/>
        <end position="504"/>
    </location>
</feature>
<dbReference type="PROSITE" id="PS51898">
    <property type="entry name" value="TYR_RECOMBINASE"/>
    <property type="match status" value="1"/>
</dbReference>
<evidence type="ECO:0000313" key="7">
    <source>
        <dbReference type="EMBL" id="GGW23373.1"/>
    </source>
</evidence>
<dbReference type="InterPro" id="IPR002104">
    <property type="entry name" value="Integrase_catalytic"/>
</dbReference>
<dbReference type="InterPro" id="IPR004107">
    <property type="entry name" value="Integrase_SAM-like_N"/>
</dbReference>
<keyword evidence="4" id="KW-0233">DNA recombination</keyword>
<feature type="region of interest" description="Disordered" evidence="5">
    <location>
        <begin position="492"/>
        <end position="521"/>
    </location>
</feature>
<feature type="compositionally biased region" description="Basic and acidic residues" evidence="5">
    <location>
        <begin position="540"/>
        <end position="560"/>
    </location>
</feature>
<feature type="region of interest" description="Disordered" evidence="5">
    <location>
        <begin position="534"/>
        <end position="560"/>
    </location>
</feature>
<protein>
    <submittedName>
        <fullName evidence="7">Site-specific integrase</fullName>
    </submittedName>
</protein>
<gene>
    <name evidence="7" type="ORF">GCM10010339_93290</name>
</gene>
<dbReference type="InterPro" id="IPR013762">
    <property type="entry name" value="Integrase-like_cat_sf"/>
</dbReference>
<evidence type="ECO:0000256" key="1">
    <source>
        <dbReference type="ARBA" id="ARBA00008857"/>
    </source>
</evidence>
<keyword evidence="3" id="KW-0238">DNA-binding</keyword>
<dbReference type="GO" id="GO:0006310">
    <property type="term" value="P:DNA recombination"/>
    <property type="evidence" value="ECO:0007669"/>
    <property type="project" value="UniProtKB-KW"/>
</dbReference>
<dbReference type="Pfam" id="PF14657">
    <property type="entry name" value="Arm-DNA-bind_4"/>
    <property type="match status" value="1"/>
</dbReference>
<dbReference type="InterPro" id="IPR010998">
    <property type="entry name" value="Integrase_recombinase_N"/>
</dbReference>
<evidence type="ECO:0000259" key="6">
    <source>
        <dbReference type="PROSITE" id="PS51898"/>
    </source>
</evidence>
<dbReference type="GO" id="GO:0015074">
    <property type="term" value="P:DNA integration"/>
    <property type="evidence" value="ECO:0007669"/>
    <property type="project" value="UniProtKB-KW"/>
</dbReference>
<evidence type="ECO:0000256" key="4">
    <source>
        <dbReference type="ARBA" id="ARBA00023172"/>
    </source>
</evidence>
<dbReference type="InterPro" id="IPR011010">
    <property type="entry name" value="DNA_brk_join_enz"/>
</dbReference>
<sequence>MFDGSTYKRCKCTEPKLDDEGQPVLDANGKPMVRELGSACPLLKKRDHGSWYYYVKLPDGPGGKRRRPRKGGFVTQNQAKDAAQKLWDQAQGGIDVDTKETVSEYLDRWHAKRVDLKRKTRFGYRDFIDRIFKPSLGHLPLRDLRDRHIQEMFQQIWAYNETKKANQEAAELAKIECEAAHLAWRQAPTPRPPELRQAWDQARAALKEAQAKPRQNTGPASQKRYLDCLSAALGDAVTEKLITHNWAKLVVLPKYERPQPLVWTDERVARWRETGEKPGPVMVWTPEQTGQFLDAAVNHPMYIMWHLMVYRAPRRGEATGLSWTELDLTKGVAHVSGQLVTDSNYNMWQDTPKSRSGRRAIALDYATLALLTAWRDVQKAQRAEWEEKHRQDPTKYGPYVDSGYVFTRPDGRPHNPQNVSQAFWRFIQRIGLPPVRLHDLRHCAASLSLAAGLSMKAIQALLGHSSYQLTADTYTSLLPQFEQAAANAPLDLVPRRNGVEKPTDEQAQAAQPHPMQLPTSVHDGGEIEQAATTASACEETADRHLRVVRPSPRDEARGAA</sequence>
<dbReference type="PANTHER" id="PTHR30349">
    <property type="entry name" value="PHAGE INTEGRASE-RELATED"/>
    <property type="match status" value="1"/>
</dbReference>
<comment type="similarity">
    <text evidence="1">Belongs to the 'phage' integrase family.</text>
</comment>
<reference evidence="7" key="1">
    <citation type="journal article" date="2014" name="Int. J. Syst. Evol. Microbiol.">
        <title>Complete genome sequence of Corynebacterium casei LMG S-19264T (=DSM 44701T), isolated from a smear-ripened cheese.</title>
        <authorList>
            <consortium name="US DOE Joint Genome Institute (JGI-PGF)"/>
            <person name="Walter F."/>
            <person name="Albersmeier A."/>
            <person name="Kalinowski J."/>
            <person name="Ruckert C."/>
        </authorList>
    </citation>
    <scope>NUCLEOTIDE SEQUENCE</scope>
    <source>
        <strain evidence="7">JCM 4714</strain>
    </source>
</reference>
<evidence type="ECO:0000256" key="3">
    <source>
        <dbReference type="ARBA" id="ARBA00023125"/>
    </source>
</evidence>
<feature type="domain" description="Tyr recombinase" evidence="6">
    <location>
        <begin position="279"/>
        <end position="487"/>
    </location>
</feature>
<name>A0A918MGJ2_9ACTN</name>
<comment type="caution">
    <text evidence="7">The sequence shown here is derived from an EMBL/GenBank/DDBJ whole genome shotgun (WGS) entry which is preliminary data.</text>
</comment>
<evidence type="ECO:0000256" key="2">
    <source>
        <dbReference type="ARBA" id="ARBA00022908"/>
    </source>
</evidence>
<dbReference type="InterPro" id="IPR050090">
    <property type="entry name" value="Tyrosine_recombinase_XerCD"/>
</dbReference>
<dbReference type="GO" id="GO:0003677">
    <property type="term" value="F:DNA binding"/>
    <property type="evidence" value="ECO:0007669"/>
    <property type="project" value="UniProtKB-KW"/>
</dbReference>
<dbReference type="AlphaFoldDB" id="A0A918MGJ2"/>
<dbReference type="Pfam" id="PF00589">
    <property type="entry name" value="Phage_integrase"/>
    <property type="match status" value="1"/>
</dbReference>
<dbReference type="InterPro" id="IPR028259">
    <property type="entry name" value="AP2-like_int_N"/>
</dbReference>
<reference evidence="7" key="2">
    <citation type="submission" date="2020-09" db="EMBL/GenBank/DDBJ databases">
        <authorList>
            <person name="Sun Q."/>
            <person name="Ohkuma M."/>
        </authorList>
    </citation>
    <scope>NUCLEOTIDE SEQUENCE</scope>
    <source>
        <strain evidence="7">JCM 4714</strain>
    </source>
</reference>